<keyword evidence="14" id="KW-0325">Glycoprotein</keyword>
<dbReference type="GO" id="GO:0004674">
    <property type="term" value="F:protein serine/threonine kinase activity"/>
    <property type="evidence" value="ECO:0007669"/>
    <property type="project" value="UniProtKB-KW"/>
</dbReference>
<dbReference type="InterPro" id="IPR024171">
    <property type="entry name" value="SRK-like_kinase"/>
</dbReference>
<evidence type="ECO:0000256" key="13">
    <source>
        <dbReference type="ARBA" id="ARBA00023170"/>
    </source>
</evidence>
<accession>A0A3B6BXA3</accession>
<dbReference type="GO" id="GO:0016020">
    <property type="term" value="C:membrane"/>
    <property type="evidence" value="ECO:0007669"/>
    <property type="project" value="UniProtKB-SubCell"/>
</dbReference>
<evidence type="ECO:0000256" key="12">
    <source>
        <dbReference type="ARBA" id="ARBA00023157"/>
    </source>
</evidence>
<dbReference type="SMART" id="SM00108">
    <property type="entry name" value="B_lectin"/>
    <property type="match status" value="1"/>
</dbReference>
<evidence type="ECO:0000313" key="22">
    <source>
        <dbReference type="EnsemblPlants" id="TraesCS2B02G028700.1"/>
    </source>
</evidence>
<dbReference type="InterPro" id="IPR000858">
    <property type="entry name" value="S_locus_glycoprot_dom"/>
</dbReference>
<dbReference type="Gramene" id="TraesCS2B02G028700.1">
    <property type="protein sequence ID" value="TraesCS2B02G028700.1"/>
    <property type="gene ID" value="TraesCS2B02G028700"/>
</dbReference>
<reference evidence="22" key="2">
    <citation type="submission" date="2018-10" db="UniProtKB">
        <authorList>
            <consortium name="EnsemblPlants"/>
        </authorList>
    </citation>
    <scope>IDENTIFICATION</scope>
</reference>
<keyword evidence="11" id="KW-0472">Membrane</keyword>
<keyword evidence="5" id="KW-0812">Transmembrane</keyword>
<evidence type="ECO:0000313" key="23">
    <source>
        <dbReference type="Proteomes" id="UP000019116"/>
    </source>
</evidence>
<comment type="similarity">
    <text evidence="17">Belongs to the protein kinase superfamily. Ser/Thr protein kinase family.</text>
</comment>
<dbReference type="Pfam" id="PF00069">
    <property type="entry name" value="Pkinase"/>
    <property type="match status" value="1"/>
</dbReference>
<dbReference type="InterPro" id="IPR011009">
    <property type="entry name" value="Kinase-like_dom_sf"/>
</dbReference>
<dbReference type="Gramene" id="TraesCS2B03G0060000.1">
    <property type="protein sequence ID" value="TraesCS2B03G0060000.1.CDS"/>
    <property type="gene ID" value="TraesCS2B03G0060000"/>
</dbReference>
<evidence type="ECO:0000256" key="17">
    <source>
        <dbReference type="PIRNR" id="PIRNR000641"/>
    </source>
</evidence>
<evidence type="ECO:0000259" key="19">
    <source>
        <dbReference type="PROSITE" id="PS50011"/>
    </source>
</evidence>
<sequence>MTEDQELSGGNRLISKNGKVALGFYTSRSSKSSSDNTTFPYWYVGIWFNKIPKFTPVWIANREKPISDPKFRLSKLRISRDSNLVILNHATKSIIWSSQIIAAKGGRIANKNTTITAALTNDGNLVIRDASNPSVVWWQSFDHPTNVFLPGARIGRNKITGQKYSLASKKNLIDPAPGLYCMELDPTSDPQYFVELCNSSMVYFSTGEWIGWYFNLVPEMSDSNFLHTKFINNDEEEYFTYAPTDPTIITICFLDVSGLTKQLLWLESLQDWETIYVEPRAPCDVFTVCGPSTVCNDNALTLCNCMNGFSVKSPEDWVLDDRRDGCMRNTPLEHCNSNKSNTTGLTDKFFPIHSVRLPYYAHSMETIESGQECMQVCLRNCSCTAYSYGKSGCSIWHGQLINVKQYNNGTINSDREILFLRLAAGEVQSWGNNTKGNRRIIIGLTVGAFDLLVMLLMIWSGERKWCSHPLSNTEGGCGVIAFKYVDLQQTTKNFSEKLGVGGFGSVFKGILRDSTTIAVKMLDGDRRMLVYEHMANRSLDVHIFQDNGSMLDWSTRFRIAIGVAKGLSYLHESCHDCIIHCDIKPENILLDAALVPRIADFGMAKLMGRNFSCVLTTMRGTVGYLAPEWISGVAITQKVDVYSYGMVLLEIMSGRRNSSPQECTGNIDHDVHFPVQAAVKLLEGDVRTLVDQQLYGDINVKEVERACKAACWCIQDYDFDRPTMGDVVQVLEGLVKLDMPPVPRLLQAISGSSSTN</sequence>
<dbReference type="SUPFAM" id="SSF51110">
    <property type="entry name" value="alpha-D-mannose-specific plant lectins"/>
    <property type="match status" value="1"/>
</dbReference>
<dbReference type="PROSITE" id="PS50948">
    <property type="entry name" value="PAN"/>
    <property type="match status" value="1"/>
</dbReference>
<keyword evidence="6" id="KW-0732">Signal</keyword>
<feature type="domain" description="Protein kinase" evidence="19">
    <location>
        <begin position="438"/>
        <end position="735"/>
    </location>
</feature>
<dbReference type="Gene3D" id="3.30.200.20">
    <property type="entry name" value="Phosphorylase Kinase, domain 1"/>
    <property type="match status" value="1"/>
</dbReference>
<dbReference type="SMART" id="SM00473">
    <property type="entry name" value="PAN_AP"/>
    <property type="match status" value="1"/>
</dbReference>
<dbReference type="InterPro" id="IPR008271">
    <property type="entry name" value="Ser/Thr_kinase_AS"/>
</dbReference>
<comment type="catalytic activity">
    <reaction evidence="16 17">
        <text>L-seryl-[protein] + ATP = O-phospho-L-seryl-[protein] + ADP + H(+)</text>
        <dbReference type="Rhea" id="RHEA:17989"/>
        <dbReference type="Rhea" id="RHEA-COMP:9863"/>
        <dbReference type="Rhea" id="RHEA-COMP:11604"/>
        <dbReference type="ChEBI" id="CHEBI:15378"/>
        <dbReference type="ChEBI" id="CHEBI:29999"/>
        <dbReference type="ChEBI" id="CHEBI:30616"/>
        <dbReference type="ChEBI" id="CHEBI:83421"/>
        <dbReference type="ChEBI" id="CHEBI:456216"/>
        <dbReference type="EC" id="2.7.11.1"/>
    </reaction>
</comment>
<dbReference type="Gene3D" id="2.90.10.10">
    <property type="entry name" value="Bulb-type lectin domain"/>
    <property type="match status" value="1"/>
</dbReference>
<dbReference type="InterPro" id="IPR001480">
    <property type="entry name" value="Bulb-type_lectin_dom"/>
</dbReference>
<dbReference type="InterPro" id="IPR036426">
    <property type="entry name" value="Bulb-type_lectin_dom_sf"/>
</dbReference>
<dbReference type="Proteomes" id="UP000019116">
    <property type="component" value="Chromosome 2B"/>
</dbReference>
<evidence type="ECO:0000256" key="9">
    <source>
        <dbReference type="ARBA" id="ARBA00022840"/>
    </source>
</evidence>
<evidence type="ECO:0000256" key="16">
    <source>
        <dbReference type="ARBA" id="ARBA00048679"/>
    </source>
</evidence>
<dbReference type="PROSITE" id="PS50927">
    <property type="entry name" value="BULB_LECTIN"/>
    <property type="match status" value="1"/>
</dbReference>
<keyword evidence="7 17" id="KW-0547">Nucleotide-binding</keyword>
<keyword evidence="4 17" id="KW-0808">Transferase</keyword>
<organism evidence="22">
    <name type="scientific">Triticum aestivum</name>
    <name type="common">Wheat</name>
    <dbReference type="NCBI Taxonomy" id="4565"/>
    <lineage>
        <taxon>Eukaryota</taxon>
        <taxon>Viridiplantae</taxon>
        <taxon>Streptophyta</taxon>
        <taxon>Embryophyta</taxon>
        <taxon>Tracheophyta</taxon>
        <taxon>Spermatophyta</taxon>
        <taxon>Magnoliopsida</taxon>
        <taxon>Liliopsida</taxon>
        <taxon>Poales</taxon>
        <taxon>Poaceae</taxon>
        <taxon>BOP clade</taxon>
        <taxon>Pooideae</taxon>
        <taxon>Triticodae</taxon>
        <taxon>Triticeae</taxon>
        <taxon>Triticinae</taxon>
        <taxon>Triticum</taxon>
    </lineage>
</organism>
<feature type="binding site" evidence="18">
    <location>
        <position position="520"/>
    </location>
    <ligand>
        <name>ATP</name>
        <dbReference type="ChEBI" id="CHEBI:30616"/>
    </ligand>
</feature>
<evidence type="ECO:0000256" key="8">
    <source>
        <dbReference type="ARBA" id="ARBA00022777"/>
    </source>
</evidence>
<proteinExistence type="inferred from homology"/>
<dbReference type="InterPro" id="IPR003609">
    <property type="entry name" value="Pan_app"/>
</dbReference>
<dbReference type="PANTHER" id="PTHR47974:SF19">
    <property type="entry name" value="RECEPTOR-LIKE SERINE_THREONINE-PROTEIN KINASE"/>
    <property type="match status" value="1"/>
</dbReference>
<comment type="subcellular location">
    <subcellularLocation>
        <location evidence="1">Membrane</location>
        <topology evidence="1">Single-pass type I membrane protein</topology>
    </subcellularLocation>
</comment>
<evidence type="ECO:0000256" key="1">
    <source>
        <dbReference type="ARBA" id="ARBA00004479"/>
    </source>
</evidence>
<dbReference type="GO" id="GO:0106310">
    <property type="term" value="F:protein serine kinase activity"/>
    <property type="evidence" value="ECO:0007669"/>
    <property type="project" value="RHEA"/>
</dbReference>
<dbReference type="FunFam" id="1.10.510.10:FF:000227">
    <property type="entry name" value="Serine/threonine-protein kinase"/>
    <property type="match status" value="1"/>
</dbReference>
<feature type="domain" description="Bulb-type lectin" evidence="20">
    <location>
        <begin position="1"/>
        <end position="140"/>
    </location>
</feature>
<evidence type="ECO:0000256" key="7">
    <source>
        <dbReference type="ARBA" id="ARBA00022741"/>
    </source>
</evidence>
<evidence type="ECO:0000256" key="2">
    <source>
        <dbReference type="ARBA" id="ARBA00022527"/>
    </source>
</evidence>
<keyword evidence="3" id="KW-0245">EGF-like domain</keyword>
<evidence type="ECO:0000259" key="20">
    <source>
        <dbReference type="PROSITE" id="PS50927"/>
    </source>
</evidence>
<dbReference type="PANTHER" id="PTHR47974">
    <property type="entry name" value="OS07G0415500 PROTEIN"/>
    <property type="match status" value="1"/>
</dbReference>
<dbReference type="Pfam" id="PF08276">
    <property type="entry name" value="PAN_2"/>
    <property type="match status" value="1"/>
</dbReference>
<keyword evidence="12" id="KW-1015">Disulfide bond</keyword>
<reference evidence="22" key="1">
    <citation type="submission" date="2018-08" db="EMBL/GenBank/DDBJ databases">
        <authorList>
            <person name="Rossello M."/>
        </authorList>
    </citation>
    <scope>NUCLEOTIDE SEQUENCE [LARGE SCALE GENOMIC DNA]</scope>
    <source>
        <strain evidence="22">cv. Chinese Spring</strain>
    </source>
</reference>
<dbReference type="SMART" id="SM00220">
    <property type="entry name" value="S_TKc"/>
    <property type="match status" value="1"/>
</dbReference>
<dbReference type="EnsemblPlants" id="TraesCS2B02G028700.1">
    <property type="protein sequence ID" value="TraesCS2B02G028700.1"/>
    <property type="gene ID" value="TraesCS2B02G028700"/>
</dbReference>
<keyword evidence="8 17" id="KW-0418">Kinase</keyword>
<evidence type="ECO:0000256" key="14">
    <source>
        <dbReference type="ARBA" id="ARBA00023180"/>
    </source>
</evidence>
<dbReference type="STRING" id="4565.A0A3B6BXA3"/>
<keyword evidence="2 17" id="KW-0723">Serine/threonine-protein kinase</keyword>
<dbReference type="InterPro" id="IPR000719">
    <property type="entry name" value="Prot_kinase_dom"/>
</dbReference>
<protein>
    <recommendedName>
        <fullName evidence="17">Receptor-like serine/threonine-protein kinase</fullName>
        <ecNumber evidence="17">2.7.11.1</ecNumber>
    </recommendedName>
</protein>
<evidence type="ECO:0000256" key="15">
    <source>
        <dbReference type="ARBA" id="ARBA00047899"/>
    </source>
</evidence>
<keyword evidence="10" id="KW-1133">Transmembrane helix</keyword>
<name>A0A3B6BXA3_WHEAT</name>
<dbReference type="InterPro" id="IPR017441">
    <property type="entry name" value="Protein_kinase_ATP_BS"/>
</dbReference>
<evidence type="ECO:0000256" key="11">
    <source>
        <dbReference type="ARBA" id="ARBA00023136"/>
    </source>
</evidence>
<dbReference type="CDD" id="cd00028">
    <property type="entry name" value="B_lectin"/>
    <property type="match status" value="1"/>
</dbReference>
<dbReference type="EC" id="2.7.11.1" evidence="17"/>
<dbReference type="SMR" id="A0A3B6BXA3"/>
<dbReference type="CDD" id="cd01098">
    <property type="entry name" value="PAN_AP_plant"/>
    <property type="match status" value="1"/>
</dbReference>
<keyword evidence="9 17" id="KW-0067">ATP-binding</keyword>
<evidence type="ECO:0000259" key="21">
    <source>
        <dbReference type="PROSITE" id="PS50948"/>
    </source>
</evidence>
<evidence type="ECO:0000256" key="5">
    <source>
        <dbReference type="ARBA" id="ARBA00022692"/>
    </source>
</evidence>
<dbReference type="PROSITE" id="PS00108">
    <property type="entry name" value="PROTEIN_KINASE_ST"/>
    <property type="match status" value="1"/>
</dbReference>
<evidence type="ECO:0000256" key="6">
    <source>
        <dbReference type="ARBA" id="ARBA00022729"/>
    </source>
</evidence>
<feature type="domain" description="Apple" evidence="21">
    <location>
        <begin position="335"/>
        <end position="423"/>
    </location>
</feature>
<evidence type="ECO:0000256" key="18">
    <source>
        <dbReference type="PROSITE-ProRule" id="PRU10141"/>
    </source>
</evidence>
<dbReference type="PIRSF" id="PIRSF000641">
    <property type="entry name" value="SRK"/>
    <property type="match status" value="1"/>
</dbReference>
<dbReference type="PROSITE" id="PS50011">
    <property type="entry name" value="PROTEIN_KINASE_DOM"/>
    <property type="match status" value="1"/>
</dbReference>
<dbReference type="GO" id="GO:0051707">
    <property type="term" value="P:response to other organism"/>
    <property type="evidence" value="ECO:0007669"/>
    <property type="project" value="UniProtKB-ARBA"/>
</dbReference>
<keyword evidence="13" id="KW-0675">Receptor</keyword>
<dbReference type="PROSITE" id="PS00107">
    <property type="entry name" value="PROTEIN_KINASE_ATP"/>
    <property type="match status" value="1"/>
</dbReference>
<evidence type="ECO:0000256" key="4">
    <source>
        <dbReference type="ARBA" id="ARBA00022679"/>
    </source>
</evidence>
<dbReference type="OrthoDB" id="634702at2759"/>
<dbReference type="Pfam" id="PF00954">
    <property type="entry name" value="S_locus_glycop"/>
    <property type="match status" value="1"/>
</dbReference>
<evidence type="ECO:0000256" key="3">
    <source>
        <dbReference type="ARBA" id="ARBA00022536"/>
    </source>
</evidence>
<dbReference type="Pfam" id="PF01453">
    <property type="entry name" value="B_lectin"/>
    <property type="match status" value="1"/>
</dbReference>
<dbReference type="GO" id="GO:0048544">
    <property type="term" value="P:recognition of pollen"/>
    <property type="evidence" value="ECO:0007669"/>
    <property type="project" value="InterPro"/>
</dbReference>
<dbReference type="GO" id="GO:0005524">
    <property type="term" value="F:ATP binding"/>
    <property type="evidence" value="ECO:0007669"/>
    <property type="project" value="UniProtKB-UniRule"/>
</dbReference>
<dbReference type="Gene3D" id="1.10.510.10">
    <property type="entry name" value="Transferase(Phosphotransferase) domain 1"/>
    <property type="match status" value="1"/>
</dbReference>
<keyword evidence="23" id="KW-1185">Reference proteome</keyword>
<evidence type="ECO:0000256" key="10">
    <source>
        <dbReference type="ARBA" id="ARBA00022989"/>
    </source>
</evidence>
<dbReference type="AlphaFoldDB" id="A0A3B6BXA3"/>
<comment type="catalytic activity">
    <reaction evidence="15 17">
        <text>L-threonyl-[protein] + ATP = O-phospho-L-threonyl-[protein] + ADP + H(+)</text>
        <dbReference type="Rhea" id="RHEA:46608"/>
        <dbReference type="Rhea" id="RHEA-COMP:11060"/>
        <dbReference type="Rhea" id="RHEA-COMP:11605"/>
        <dbReference type="ChEBI" id="CHEBI:15378"/>
        <dbReference type="ChEBI" id="CHEBI:30013"/>
        <dbReference type="ChEBI" id="CHEBI:30616"/>
        <dbReference type="ChEBI" id="CHEBI:61977"/>
        <dbReference type="ChEBI" id="CHEBI:456216"/>
        <dbReference type="EC" id="2.7.11.1"/>
    </reaction>
</comment>
<dbReference type="SUPFAM" id="SSF56112">
    <property type="entry name" value="Protein kinase-like (PK-like)"/>
    <property type="match status" value="1"/>
</dbReference>